<keyword evidence="2" id="KW-1185">Reference proteome</keyword>
<evidence type="ECO:0000313" key="1">
    <source>
        <dbReference type="EMBL" id="KAJ7514772.1"/>
    </source>
</evidence>
<dbReference type="Proteomes" id="UP001162992">
    <property type="component" value="Chromosome 23"/>
</dbReference>
<reference evidence="2" key="1">
    <citation type="journal article" date="2024" name="Proc. Natl. Acad. Sci. U.S.A.">
        <title>Extraordinary preservation of gene collinearity over three hundred million years revealed in homosporous lycophytes.</title>
        <authorList>
            <person name="Li C."/>
            <person name="Wickell D."/>
            <person name="Kuo L.Y."/>
            <person name="Chen X."/>
            <person name="Nie B."/>
            <person name="Liao X."/>
            <person name="Peng D."/>
            <person name="Ji J."/>
            <person name="Jenkins J."/>
            <person name="Williams M."/>
            <person name="Shu S."/>
            <person name="Plott C."/>
            <person name="Barry K."/>
            <person name="Rajasekar S."/>
            <person name="Grimwood J."/>
            <person name="Han X."/>
            <person name="Sun S."/>
            <person name="Hou Z."/>
            <person name="He W."/>
            <person name="Dai G."/>
            <person name="Sun C."/>
            <person name="Schmutz J."/>
            <person name="Leebens-Mack J.H."/>
            <person name="Li F.W."/>
            <person name="Wang L."/>
        </authorList>
    </citation>
    <scope>NUCLEOTIDE SEQUENCE [LARGE SCALE GENOMIC DNA]</scope>
    <source>
        <strain evidence="2">cv. PW_Plant_1</strain>
    </source>
</reference>
<gene>
    <name evidence="1" type="ORF">O6H91_23G058600</name>
</gene>
<dbReference type="EMBL" id="CM055114">
    <property type="protein sequence ID" value="KAJ7514772.1"/>
    <property type="molecule type" value="Genomic_DNA"/>
</dbReference>
<organism evidence="1 2">
    <name type="scientific">Diphasiastrum complanatum</name>
    <name type="common">Issler's clubmoss</name>
    <name type="synonym">Lycopodium complanatum</name>
    <dbReference type="NCBI Taxonomy" id="34168"/>
    <lineage>
        <taxon>Eukaryota</taxon>
        <taxon>Viridiplantae</taxon>
        <taxon>Streptophyta</taxon>
        <taxon>Embryophyta</taxon>
        <taxon>Tracheophyta</taxon>
        <taxon>Lycopodiopsida</taxon>
        <taxon>Lycopodiales</taxon>
        <taxon>Lycopodiaceae</taxon>
        <taxon>Lycopodioideae</taxon>
        <taxon>Diphasiastrum</taxon>
    </lineage>
</organism>
<name>A0ACC2ACE0_DIPCM</name>
<sequence length="1200" mass="133705">MVSQSTSSILLSVLSASISGLPCPCSIPSTSVNLRWPRVCYPGLASHLSEGFSDGDQPYLYSCLDSPSVSGMYARRVGPVYFLASSSFLQPSCLGLLHSMSMPANVRHRHHLSQLSWVPTESCNNVVHGNGSLNIPDWCSTHPWTEVDLEAKQLFPKIIYFGSNGSGEETWLHFRYSSKPKRKAKTYKESLVKCQAIKQSRLDADSFGNSQIQDGLYQSTNAPFGGDLTEIENFCRIYRLAEELHTVVMSALHNLNTIQQTKMQASEGGNVCSGDKDLANHVHELEEKVVASLACIGASLQEERSQLFANNGNGLVSVQKSQLRYEDNKHSSLASFRVKMINCCNLLRVRLESLLPSCAGNNIFIYQSLQRLVNVCLDVGFPRPKGTPSHADIPNLEAVRWQSHVAGEDQDVAFWTGGQITEEGLQWLIDSGFKMLVDLRAEQAENSLTVLALKNAVGLGKIRHVTIPVPSEIAPSMEQVKEFARLLADPENRPLFLQSREGLGRTSAIVSRWREISASGNFKVKPEKSAKRNSLLPIEKKQTVSLPYDENKTGIAGIRFCFAKEPSLHDYVEESTSHIHTSPSETISRNIVPSVQCSHLKVNVDKDIDSTGTLLERHNSRNKVEDPIPTDKLVMSNDFGKKDEACDLNARVLESSVVRSPFEAQRPGVEVLSRKQLRRYSEQIAVPNNFDTVSLMKGKNVHAPATTGEASFLKFADTPKVPSCGDLAVIDHTTVQSRYEESEYKGVSTECLEAPVNSEQKFADIDKDDGNIMSERNNACNQEHIQLREDEQDVPDSGCQLKTVQAFKYNQNATQTGHTRDLYDEEEPSPEGDMCASKTGVVRLQSRKKAEMYLVRTDGVSCTREKVEDSTLAFTHPSTQQQMLMWKTLPRTVLLLKKLGDELMDEAEQVASFLYYDEEMNVMVEPEVHDRLARRPGFEFVQTFYNQDTSNLHESVDFVVCLGGDGVILHASDLFRTAVPPVVSFNLGSLGFLTAHPFEDFKQDLRAIIHGNTRCEGVYLTLRMRLLCELLRNGNSVQGKVFEALNEVVVDRGSSPYLSKIECYERNRLITKVQGDGVIVATPTGSTAYSTAAGGSMVHPNVPCILFTPICPHSLSFRPVIFPDSAVLELKVPDNARSNAWVSFDGKKRQQLFRGDSVRVRMSRHPLPTVNKSDQTDDWFRSLIHCLNWNGRLEQRALSE</sequence>
<accession>A0ACC2ACE0</accession>
<protein>
    <submittedName>
        <fullName evidence="1">Uncharacterized protein</fullName>
    </submittedName>
</protein>
<evidence type="ECO:0000313" key="2">
    <source>
        <dbReference type="Proteomes" id="UP001162992"/>
    </source>
</evidence>
<proteinExistence type="predicted"/>
<comment type="caution">
    <text evidence="1">The sequence shown here is derived from an EMBL/GenBank/DDBJ whole genome shotgun (WGS) entry which is preliminary data.</text>
</comment>